<dbReference type="AlphaFoldDB" id="G8ULA4"/>
<organism evidence="1 2">
    <name type="scientific">Tannerella forsythia (strain ATCC 43037 / JCM 10827 / CCUG 21028 A / KCTC 5666 / FDC 338)</name>
    <name type="common">Bacteroides forsythus</name>
    <dbReference type="NCBI Taxonomy" id="203275"/>
    <lineage>
        <taxon>Bacteria</taxon>
        <taxon>Pseudomonadati</taxon>
        <taxon>Bacteroidota</taxon>
        <taxon>Bacteroidia</taxon>
        <taxon>Bacteroidales</taxon>
        <taxon>Tannerellaceae</taxon>
        <taxon>Tannerella</taxon>
    </lineage>
</organism>
<dbReference type="EMBL" id="CP003191">
    <property type="protein sequence ID" value="AEW19869.1"/>
    <property type="molecule type" value="Genomic_DNA"/>
</dbReference>
<dbReference type="STRING" id="203275.BFO_2580"/>
<keyword evidence="2" id="KW-1185">Reference proteome</keyword>
<dbReference type="HOGENOM" id="CLU_3297759_0_0_10"/>
<dbReference type="KEGG" id="tfo:BFO_2580"/>
<dbReference type="Proteomes" id="UP000005436">
    <property type="component" value="Chromosome"/>
</dbReference>
<gene>
    <name evidence="1" type="ordered locus">BFO_2580</name>
</gene>
<reference evidence="2" key="1">
    <citation type="submission" date="2011-12" db="EMBL/GenBank/DDBJ databases">
        <title>Complete sequence of Tannerella forsythia ATCC 43037.</title>
        <authorList>
            <person name="Dewhirst F."/>
            <person name="Tanner A."/>
            <person name="Izard J."/>
            <person name="Brinkac L."/>
            <person name="Durkin A.S."/>
            <person name="Hostetler J."/>
            <person name="Shetty J."/>
            <person name="Torralba M."/>
            <person name="Gill S."/>
            <person name="Nelson K."/>
        </authorList>
    </citation>
    <scope>NUCLEOTIDE SEQUENCE [LARGE SCALE GENOMIC DNA]</scope>
    <source>
        <strain evidence="2">ATCC 43037 / JCM 10827 / CCUG 33226 / KCTC 5666 / FDC 338</strain>
    </source>
</reference>
<name>G8ULA4_TANFA</name>
<protein>
    <submittedName>
        <fullName evidence="1">Uncharacterized protein</fullName>
    </submittedName>
</protein>
<proteinExistence type="predicted"/>
<sequence length="40" mass="4593">MQQAQAPNGSKLAIPFGQMSETEKFLYKNSWSIKQLEYVT</sequence>
<evidence type="ECO:0000313" key="1">
    <source>
        <dbReference type="EMBL" id="AEW19869.1"/>
    </source>
</evidence>
<evidence type="ECO:0000313" key="2">
    <source>
        <dbReference type="Proteomes" id="UP000005436"/>
    </source>
</evidence>
<accession>G8ULA4</accession>